<evidence type="ECO:0000313" key="4">
    <source>
        <dbReference type="Proteomes" id="UP000214720"/>
    </source>
</evidence>
<dbReference type="InterPro" id="IPR052358">
    <property type="entry name" value="Aro_Compnd_Degr_Hydrolases"/>
</dbReference>
<comment type="caution">
    <text evidence="3">The sequence shown here is derived from an EMBL/GenBank/DDBJ whole genome shotgun (WGS) entry which is preliminary data.</text>
</comment>
<name>A0A226WZX9_CABSO</name>
<dbReference type="OrthoDB" id="9787654at2"/>
<feature type="transmembrane region" description="Helical" evidence="1">
    <location>
        <begin position="21"/>
        <end position="39"/>
    </location>
</feature>
<evidence type="ECO:0000313" key="3">
    <source>
        <dbReference type="EMBL" id="OXC76734.1"/>
    </source>
</evidence>
<dbReference type="Gene3D" id="3.20.20.140">
    <property type="entry name" value="Metal-dependent hydrolases"/>
    <property type="match status" value="1"/>
</dbReference>
<feature type="domain" description="Amidohydrolase-related" evidence="2">
    <location>
        <begin position="65"/>
        <end position="326"/>
    </location>
</feature>
<gene>
    <name evidence="3" type="ORF">BSU04_20470</name>
</gene>
<protein>
    <submittedName>
        <fullName evidence="3">2-Pyrone-4,6-dicarboxylic acid hydrolase</fullName>
    </submittedName>
</protein>
<dbReference type="RefSeq" id="WP_144021278.1">
    <property type="nucleotide sequence ID" value="NZ_MTHB01000119.1"/>
</dbReference>
<dbReference type="AlphaFoldDB" id="A0A226WZX9"/>
<reference evidence="4" key="1">
    <citation type="submission" date="2017-01" db="EMBL/GenBank/DDBJ databases">
        <title>Genome Analysis of Deinococcus marmoris KOPRI26562.</title>
        <authorList>
            <person name="Kim J.H."/>
            <person name="Oh H.-M."/>
        </authorList>
    </citation>
    <scope>NUCLEOTIDE SEQUENCE [LARGE SCALE GENOMIC DNA]</scope>
    <source>
        <strain evidence="4">PAMC 26633</strain>
    </source>
</reference>
<evidence type="ECO:0000256" key="1">
    <source>
        <dbReference type="SAM" id="Phobius"/>
    </source>
</evidence>
<organism evidence="3 4">
    <name type="scientific">Caballeronia sordidicola</name>
    <name type="common">Burkholderia sordidicola</name>
    <dbReference type="NCBI Taxonomy" id="196367"/>
    <lineage>
        <taxon>Bacteria</taxon>
        <taxon>Pseudomonadati</taxon>
        <taxon>Pseudomonadota</taxon>
        <taxon>Betaproteobacteria</taxon>
        <taxon>Burkholderiales</taxon>
        <taxon>Burkholderiaceae</taxon>
        <taxon>Caballeronia</taxon>
    </lineage>
</organism>
<proteinExistence type="predicted"/>
<keyword evidence="1" id="KW-0812">Transmembrane</keyword>
<keyword evidence="1" id="KW-0472">Membrane</keyword>
<dbReference type="Proteomes" id="UP000214720">
    <property type="component" value="Unassembled WGS sequence"/>
</dbReference>
<accession>A0A226WZX9</accession>
<dbReference type="InterPro" id="IPR032466">
    <property type="entry name" value="Metal_Hydrolase"/>
</dbReference>
<evidence type="ECO:0000259" key="2">
    <source>
        <dbReference type="Pfam" id="PF04909"/>
    </source>
</evidence>
<dbReference type="Pfam" id="PF04909">
    <property type="entry name" value="Amidohydro_2"/>
    <property type="match status" value="1"/>
</dbReference>
<dbReference type="EMBL" id="MTHB01000119">
    <property type="protein sequence ID" value="OXC76734.1"/>
    <property type="molecule type" value="Genomic_DNA"/>
</dbReference>
<keyword evidence="3" id="KW-0378">Hydrolase</keyword>
<dbReference type="GO" id="GO:0016787">
    <property type="term" value="F:hydrolase activity"/>
    <property type="evidence" value="ECO:0007669"/>
    <property type="project" value="UniProtKB-KW"/>
</dbReference>
<dbReference type="SUPFAM" id="SSF51556">
    <property type="entry name" value="Metallo-dependent hydrolases"/>
    <property type="match status" value="1"/>
</dbReference>
<dbReference type="PANTHER" id="PTHR35563:SF2">
    <property type="entry name" value="BARREL METAL-DEPENDENT HYDROLASE, PUTATIVE (AFU_ORTHOLOGUE AFUA_1G16240)-RELATED"/>
    <property type="match status" value="1"/>
</dbReference>
<dbReference type="PANTHER" id="PTHR35563">
    <property type="entry name" value="BARREL METAL-DEPENDENT HYDROLASE, PUTATIVE (AFU_ORTHOLOGUE AFUA_1G16240)-RELATED"/>
    <property type="match status" value="1"/>
</dbReference>
<sequence>MHAISSIRSRSNFIVHNLRDVGYLGFGVFLALYAQQSLYRLNMENCIGPDRLLRKPRYTAPPGAIDCHAHVFGPQARYPFSSTRNYTPEDCTIEDYRSLLASLGFSRGVIVQGGAHGIDNRVTLDAIATDPKHLRGVAVINAGSSRTELETLDRGGIRGVRLSSIVGDSFEQLEPLARDVHDLGWHLLFHFQTSSEMIELESVLTRIPNAFVLDHLGRIRAEESLNSSPYQCLLRLLDTDRCWIKLASLYRLSRESYPFLDMLPMIRDVVARRPDRIIWGSNWPHPICPTPMPNDADLVDLIPIWLPDGDLQKQVLVKNPETLYGFPEWPKL</sequence>
<keyword evidence="1" id="KW-1133">Transmembrane helix</keyword>
<dbReference type="InterPro" id="IPR006680">
    <property type="entry name" value="Amidohydro-rel"/>
</dbReference>